<sequence length="633" mass="66254">MGPLRCAALLLPLLLLAEPAHCLRRRLAAFSRSNNVHSPNYTIYHRQFELLRKVDAIVKANPNFMKLEVLSANDGDYKAELKVVTIEPGGFSNRQQEKVHVLLDFGEHGREFISSELGLLLLQTLAEGAEQAQGQAGAAAAGGGGSRGVAGVYPEEPQRGQQLQKLLEGTVIKVLPLENEGGRALVESGRLCERKNGRGVDPNRNWPVDWGKKEPDYDPHEEYPGTGPFSEPEVKLLSQLATEFAPKIWVNIHSGMEAMFVPWDHRADVPEGAGDALAILQRIQADVMANTSCVVGSGGKTVGYLAHGTATDYMWAGLHVPLPFTWEIYGDFSAPFDDCFRMFNPLDEEGVQAVLQRWLRALMRLIELAPSHPALKDEPAWAGLAAATAAAEEGNNASSGTGGAGETPVPSTEAQAAAAAASKAAAGGVVPVIEKPAELKHQGNVLPTLDNKTGPIIGNGGATGSRSSSRSRVEGGQATSTSTAAQQDATQQRMQGTQSGKQTSSSSGGGASSDKAEPADGEDRVAVVAEPAKSGIWVGSGGPGGALFAAALALASLAGVGALAYRYGIRLSSYYGRCYCLLPLWYGRGSVGNIVSISGGSVYGGGGGGGLVHRLMGRMGGAASRKSARSAVV</sequence>
<dbReference type="PANTHER" id="PTHR11705">
    <property type="entry name" value="PROTEASE FAMILY M14 CARBOXYPEPTIDASE A,B"/>
    <property type="match status" value="1"/>
</dbReference>
<evidence type="ECO:0000256" key="6">
    <source>
        <dbReference type="SAM" id="SignalP"/>
    </source>
</evidence>
<evidence type="ECO:0000256" key="4">
    <source>
        <dbReference type="SAM" id="MobiDB-lite"/>
    </source>
</evidence>
<dbReference type="InterPro" id="IPR000834">
    <property type="entry name" value="Peptidase_M14"/>
</dbReference>
<evidence type="ECO:0000256" key="5">
    <source>
        <dbReference type="SAM" id="Phobius"/>
    </source>
</evidence>
<feature type="compositionally biased region" description="Basic and acidic residues" evidence="4">
    <location>
        <begin position="514"/>
        <end position="524"/>
    </location>
</feature>
<dbReference type="Proteomes" id="UP001054857">
    <property type="component" value="Unassembled WGS sequence"/>
</dbReference>
<protein>
    <recommendedName>
        <fullName evidence="7">Peptidase M14 domain-containing protein</fullName>
    </recommendedName>
</protein>
<evidence type="ECO:0000256" key="3">
    <source>
        <dbReference type="PROSITE-ProRule" id="PRU01379"/>
    </source>
</evidence>
<comment type="caution">
    <text evidence="8">The sequence shown here is derived from an EMBL/GenBank/DDBJ whole genome shotgun (WGS) entry which is preliminary data.</text>
</comment>
<reference evidence="8 9" key="1">
    <citation type="journal article" date="2021" name="Sci. Rep.">
        <title>Genome sequencing of the multicellular alga Astrephomene provides insights into convergent evolution of germ-soma differentiation.</title>
        <authorList>
            <person name="Yamashita S."/>
            <person name="Yamamoto K."/>
            <person name="Matsuzaki R."/>
            <person name="Suzuki S."/>
            <person name="Yamaguchi H."/>
            <person name="Hirooka S."/>
            <person name="Minakuchi Y."/>
            <person name="Miyagishima S."/>
            <person name="Kawachi M."/>
            <person name="Toyoda A."/>
            <person name="Nozaki H."/>
        </authorList>
    </citation>
    <scope>NUCLEOTIDE SEQUENCE [LARGE SCALE GENOMIC DNA]</scope>
    <source>
        <strain evidence="8 9">NIES-4017</strain>
    </source>
</reference>
<feature type="active site" description="Proton donor/acceptor" evidence="3">
    <location>
        <position position="327"/>
    </location>
</feature>
<feature type="region of interest" description="Disordered" evidence="4">
    <location>
        <begin position="443"/>
        <end position="524"/>
    </location>
</feature>
<organism evidence="8 9">
    <name type="scientific">Astrephomene gubernaculifera</name>
    <dbReference type="NCBI Taxonomy" id="47775"/>
    <lineage>
        <taxon>Eukaryota</taxon>
        <taxon>Viridiplantae</taxon>
        <taxon>Chlorophyta</taxon>
        <taxon>core chlorophytes</taxon>
        <taxon>Chlorophyceae</taxon>
        <taxon>CS clade</taxon>
        <taxon>Chlamydomonadales</taxon>
        <taxon>Astrephomenaceae</taxon>
        <taxon>Astrephomene</taxon>
    </lineage>
</organism>
<dbReference type="GO" id="GO:0005615">
    <property type="term" value="C:extracellular space"/>
    <property type="evidence" value="ECO:0007669"/>
    <property type="project" value="TreeGrafter"/>
</dbReference>
<dbReference type="SMART" id="SM00631">
    <property type="entry name" value="Zn_pept"/>
    <property type="match status" value="1"/>
</dbReference>
<proteinExistence type="inferred from homology"/>
<dbReference type="InterPro" id="IPR034269">
    <property type="entry name" value="At5g42320_M14_CPD"/>
</dbReference>
<accession>A0AAD3DNX4</accession>
<dbReference type="EMBL" id="BMAR01000009">
    <property type="protein sequence ID" value="GFR45103.1"/>
    <property type="molecule type" value="Genomic_DNA"/>
</dbReference>
<feature type="region of interest" description="Disordered" evidence="4">
    <location>
        <begin position="392"/>
        <end position="416"/>
    </location>
</feature>
<dbReference type="CDD" id="cd06227">
    <property type="entry name" value="M14-CPA-like"/>
    <property type="match status" value="1"/>
</dbReference>
<feature type="domain" description="Peptidase M14" evidence="7">
    <location>
        <begin position="43"/>
        <end position="369"/>
    </location>
</feature>
<feature type="chain" id="PRO_5041922082" description="Peptidase M14 domain-containing protein" evidence="6">
    <location>
        <begin position="23"/>
        <end position="633"/>
    </location>
</feature>
<dbReference type="PROSITE" id="PS52035">
    <property type="entry name" value="PEPTIDASE_M14"/>
    <property type="match status" value="1"/>
</dbReference>
<evidence type="ECO:0000313" key="9">
    <source>
        <dbReference type="Proteomes" id="UP001054857"/>
    </source>
</evidence>
<dbReference type="Pfam" id="PF00246">
    <property type="entry name" value="Peptidase_M14"/>
    <property type="match status" value="1"/>
</dbReference>
<dbReference type="PANTHER" id="PTHR11705:SF119">
    <property type="entry name" value="OS02G0119300 PROTEIN"/>
    <property type="match status" value="1"/>
</dbReference>
<feature type="compositionally biased region" description="Low complexity" evidence="4">
    <location>
        <begin position="465"/>
        <end position="506"/>
    </location>
</feature>
<dbReference type="GO" id="GO:0006508">
    <property type="term" value="P:proteolysis"/>
    <property type="evidence" value="ECO:0007669"/>
    <property type="project" value="InterPro"/>
</dbReference>
<keyword evidence="5" id="KW-0812">Transmembrane</keyword>
<evidence type="ECO:0000313" key="8">
    <source>
        <dbReference type="EMBL" id="GFR45103.1"/>
    </source>
</evidence>
<gene>
    <name evidence="8" type="ORF">Agub_g6480</name>
</gene>
<keyword evidence="5" id="KW-0472">Membrane</keyword>
<comment type="cofactor">
    <cofactor evidence="1">
        <name>Zn(2+)</name>
        <dbReference type="ChEBI" id="CHEBI:29105"/>
    </cofactor>
</comment>
<name>A0AAD3DNX4_9CHLO</name>
<dbReference type="GO" id="GO:0008270">
    <property type="term" value="F:zinc ion binding"/>
    <property type="evidence" value="ECO:0007669"/>
    <property type="project" value="InterPro"/>
</dbReference>
<evidence type="ECO:0000256" key="2">
    <source>
        <dbReference type="ARBA" id="ARBA00005988"/>
    </source>
</evidence>
<evidence type="ECO:0000259" key="7">
    <source>
        <dbReference type="PROSITE" id="PS52035"/>
    </source>
</evidence>
<keyword evidence="5" id="KW-1133">Transmembrane helix</keyword>
<feature type="signal peptide" evidence="6">
    <location>
        <begin position="1"/>
        <end position="22"/>
    </location>
</feature>
<evidence type="ECO:0000256" key="1">
    <source>
        <dbReference type="ARBA" id="ARBA00001947"/>
    </source>
</evidence>
<feature type="transmembrane region" description="Helical" evidence="5">
    <location>
        <begin position="546"/>
        <end position="567"/>
    </location>
</feature>
<dbReference type="FunFam" id="3.40.630.10:FF:000064">
    <property type="entry name" value="Carboxypeptidase A6"/>
    <property type="match status" value="1"/>
</dbReference>
<dbReference type="Gene3D" id="3.40.630.10">
    <property type="entry name" value="Zn peptidases"/>
    <property type="match status" value="1"/>
</dbReference>
<comment type="similarity">
    <text evidence="2 3">Belongs to the peptidase M14 family.</text>
</comment>
<keyword evidence="6" id="KW-0732">Signal</keyword>
<dbReference type="SUPFAM" id="SSF53187">
    <property type="entry name" value="Zn-dependent exopeptidases"/>
    <property type="match status" value="1"/>
</dbReference>
<dbReference type="AlphaFoldDB" id="A0AAD3DNX4"/>
<keyword evidence="9" id="KW-1185">Reference proteome</keyword>
<dbReference type="GO" id="GO:0004181">
    <property type="term" value="F:metallocarboxypeptidase activity"/>
    <property type="evidence" value="ECO:0007669"/>
    <property type="project" value="InterPro"/>
</dbReference>